<feature type="domain" description="Glycosyltransferase subfamily 4-like N-terminal" evidence="2">
    <location>
        <begin position="17"/>
        <end position="189"/>
    </location>
</feature>
<dbReference type="GeneID" id="28490744"/>
<dbReference type="EMBL" id="CP010835">
    <property type="protein sequence ID" value="AMM53541.1"/>
    <property type="molecule type" value="Genomic_DNA"/>
</dbReference>
<dbReference type="STRING" id="1609559.TQ32_02880"/>
<dbReference type="PANTHER" id="PTHR45947">
    <property type="entry name" value="SULFOQUINOVOSYL TRANSFERASE SQD2"/>
    <property type="match status" value="1"/>
</dbReference>
<dbReference type="GO" id="GO:0016757">
    <property type="term" value="F:glycosyltransferase activity"/>
    <property type="evidence" value="ECO:0007669"/>
    <property type="project" value="InterPro"/>
</dbReference>
<evidence type="ECO:0000313" key="3">
    <source>
        <dbReference type="EMBL" id="AMM53541.1"/>
    </source>
</evidence>
<proteinExistence type="predicted"/>
<dbReference type="OrthoDB" id="132546at2157"/>
<dbReference type="SUPFAM" id="SSF53756">
    <property type="entry name" value="UDP-Glycosyltransferase/glycogen phosphorylase"/>
    <property type="match status" value="1"/>
</dbReference>
<dbReference type="RefSeq" id="WP_068320815.1">
    <property type="nucleotide sequence ID" value="NZ_CP010835.1"/>
</dbReference>
<dbReference type="Pfam" id="PF13439">
    <property type="entry name" value="Glyco_transf_4"/>
    <property type="match status" value="1"/>
</dbReference>
<dbReference type="InterPro" id="IPR050194">
    <property type="entry name" value="Glycosyltransferase_grp1"/>
</dbReference>
<organism evidence="3 4">
    <name type="scientific">Pyrococcus kukulkanii</name>
    <dbReference type="NCBI Taxonomy" id="1609559"/>
    <lineage>
        <taxon>Archaea</taxon>
        <taxon>Methanobacteriati</taxon>
        <taxon>Methanobacteriota</taxon>
        <taxon>Thermococci</taxon>
        <taxon>Thermococcales</taxon>
        <taxon>Thermococcaceae</taxon>
        <taxon>Pyrococcus</taxon>
    </lineage>
</organism>
<gene>
    <name evidence="3" type="ORF">TQ32_02880</name>
</gene>
<dbReference type="AlphaFoldDB" id="A0A127B849"/>
<dbReference type="InterPro" id="IPR001296">
    <property type="entry name" value="Glyco_trans_1"/>
</dbReference>
<accession>A0A127B849</accession>
<name>A0A127B849_9EURY</name>
<dbReference type="CDD" id="cd03794">
    <property type="entry name" value="GT4_WbuB-like"/>
    <property type="match status" value="1"/>
</dbReference>
<evidence type="ECO:0000259" key="2">
    <source>
        <dbReference type="Pfam" id="PF13439"/>
    </source>
</evidence>
<dbReference type="PANTHER" id="PTHR45947:SF3">
    <property type="entry name" value="SULFOQUINOVOSYL TRANSFERASE SQD2"/>
    <property type="match status" value="1"/>
</dbReference>
<sequence>MKIVMTVTNPFKPDPRVYKEAKSLVNAGHEVIVLAWDREGKYPKEETVEGIKVVRFGPRSRYGNFLDFPLKLPLFYLKALLFLLRGDFDAIHTHDFDTALLGFVLKYLKGRKWVYDVHDLYYTFFEVEGKSTLFSRPLAEVIKRIDVFFAKWSDRLIVATQSIGGRHEGLREYYIRRGIGAEKITTIWNAPALAQFDAQKKLPKKSRGGFVIGFIGTIRTISNFIPLFEAVKTLDFPVRLLFVGGGKSLDELKKIVMEKYSELNVEFTGSVPYYRIQEYYRECNAIYSVYPYRENTRRAIAIKVFEATSLGIPVIVNSDTLMEDFVEEYRCGVATSLSLGDVKRALISISKIKFNPKYILKKWNWRRESEKLERIYKEER</sequence>
<reference evidence="4" key="1">
    <citation type="submission" date="2015-02" db="EMBL/GenBank/DDBJ databases">
        <title>Pyrococcus kukulkanii sp. nov., a novel hyperthermophilic archaeon isolated from a deep-sea hydrothermal vent at the Guaymas Basin.</title>
        <authorList>
            <person name="Oger P.M."/>
            <person name="Callac N."/>
            <person name="Jebbar M."/>
            <person name="Godfroy A."/>
        </authorList>
    </citation>
    <scope>NUCLEOTIDE SEQUENCE [LARGE SCALE GENOMIC DNA]</scope>
    <source>
        <strain evidence="4">NCB100</strain>
    </source>
</reference>
<dbReference type="PATRIC" id="fig|1609559.3.peg.597"/>
<evidence type="ECO:0008006" key="5">
    <source>
        <dbReference type="Google" id="ProtNLM"/>
    </source>
</evidence>
<protein>
    <recommendedName>
        <fullName evidence="5">Glycosyltransferase</fullName>
    </recommendedName>
</protein>
<evidence type="ECO:0000313" key="4">
    <source>
        <dbReference type="Proteomes" id="UP000070587"/>
    </source>
</evidence>
<dbReference type="Gene3D" id="3.40.50.2000">
    <property type="entry name" value="Glycogen Phosphorylase B"/>
    <property type="match status" value="2"/>
</dbReference>
<dbReference type="InterPro" id="IPR028098">
    <property type="entry name" value="Glyco_trans_4-like_N"/>
</dbReference>
<evidence type="ECO:0000259" key="1">
    <source>
        <dbReference type="Pfam" id="PF00534"/>
    </source>
</evidence>
<reference evidence="3 4" key="2">
    <citation type="journal article" date="2016" name="Int. J. Syst. Evol. Microbiol.">
        <title>Pyrococcus kukulkanii sp. nov., a hyperthermophilic, piezophilic archaeon isolated from a deep-sea hydrothermal vent.</title>
        <authorList>
            <person name="Callac N."/>
            <person name="Oger P."/>
            <person name="Lesongeur F."/>
            <person name="Rattray J.E."/>
            <person name="Vannier P."/>
            <person name="Michoud G."/>
            <person name="Beauverger M."/>
            <person name="Gayet N."/>
            <person name="Rouxel O."/>
            <person name="Jebbar M."/>
            <person name="Godfroy A."/>
        </authorList>
    </citation>
    <scope>NUCLEOTIDE SEQUENCE [LARGE SCALE GENOMIC DNA]</scope>
    <source>
        <strain evidence="3 4">NCB100</strain>
    </source>
</reference>
<dbReference type="Pfam" id="PF00534">
    <property type="entry name" value="Glycos_transf_1"/>
    <property type="match status" value="1"/>
</dbReference>
<dbReference type="Proteomes" id="UP000070587">
    <property type="component" value="Chromosome"/>
</dbReference>
<feature type="domain" description="Glycosyl transferase family 1" evidence="1">
    <location>
        <begin position="201"/>
        <end position="334"/>
    </location>
</feature>
<dbReference type="KEGG" id="pyc:TQ32_02880"/>